<dbReference type="Pfam" id="PF00123">
    <property type="entry name" value="Hormone_2"/>
    <property type="match status" value="2"/>
</dbReference>
<evidence type="ECO:0000256" key="1">
    <source>
        <dbReference type="ARBA" id="ARBA00004341"/>
    </source>
</evidence>
<proteinExistence type="inferred from homology"/>
<dbReference type="EMBL" id="JAPFRF010000001">
    <property type="protein sequence ID" value="KAJ7345707.1"/>
    <property type="molecule type" value="Genomic_DNA"/>
</dbReference>
<dbReference type="SMART" id="SM00070">
    <property type="entry name" value="GLUCA"/>
    <property type="match status" value="2"/>
</dbReference>
<feature type="transmembrane region" description="Helical" evidence="9">
    <location>
        <begin position="7"/>
        <end position="27"/>
    </location>
</feature>
<dbReference type="Pfam" id="PF00930">
    <property type="entry name" value="DPPIV_N"/>
    <property type="match status" value="1"/>
</dbReference>
<protein>
    <recommendedName>
        <fullName evidence="10">Glucagon / GIP / secretin / VIP family domain-containing protein</fullName>
    </recommendedName>
</protein>
<dbReference type="Gene3D" id="3.40.50.1820">
    <property type="entry name" value="alpha/beta hydrolase"/>
    <property type="match status" value="1"/>
</dbReference>
<evidence type="ECO:0000256" key="7">
    <source>
        <dbReference type="ARBA" id="ARBA00022801"/>
    </source>
</evidence>
<name>A0A9Q1B8P7_9SAUR</name>
<dbReference type="PANTHER" id="PTHR11731:SF136">
    <property type="entry name" value="PROLYL ENDOPEPTIDASE FAP"/>
    <property type="match status" value="1"/>
</dbReference>
<dbReference type="GO" id="GO:0005576">
    <property type="term" value="C:extracellular region"/>
    <property type="evidence" value="ECO:0007669"/>
    <property type="project" value="UniProtKB-SubCell"/>
</dbReference>
<keyword evidence="7" id="KW-0378">Hydrolase</keyword>
<dbReference type="Pfam" id="PF00326">
    <property type="entry name" value="Peptidase_S9"/>
    <property type="match status" value="1"/>
</dbReference>
<dbReference type="PROSITE" id="PS00260">
    <property type="entry name" value="GLUCAGON"/>
    <property type="match status" value="1"/>
</dbReference>
<dbReference type="AlphaFoldDB" id="A0A9Q1B8P7"/>
<keyword evidence="5" id="KW-0964">Secreted</keyword>
<organism evidence="11 12">
    <name type="scientific">Phrynocephalus forsythii</name>
    <dbReference type="NCBI Taxonomy" id="171643"/>
    <lineage>
        <taxon>Eukaryota</taxon>
        <taxon>Metazoa</taxon>
        <taxon>Chordata</taxon>
        <taxon>Craniata</taxon>
        <taxon>Vertebrata</taxon>
        <taxon>Euteleostomi</taxon>
        <taxon>Lepidosauria</taxon>
        <taxon>Squamata</taxon>
        <taxon>Bifurcata</taxon>
        <taxon>Unidentata</taxon>
        <taxon>Episquamata</taxon>
        <taxon>Toxicofera</taxon>
        <taxon>Iguania</taxon>
        <taxon>Acrodonta</taxon>
        <taxon>Agamidae</taxon>
        <taxon>Agaminae</taxon>
        <taxon>Phrynocephalus</taxon>
    </lineage>
</organism>
<dbReference type="Proteomes" id="UP001142489">
    <property type="component" value="Unassembled WGS sequence"/>
</dbReference>
<dbReference type="InterPro" id="IPR029058">
    <property type="entry name" value="AB_hydrolase_fold"/>
</dbReference>
<reference evidence="11" key="1">
    <citation type="journal article" date="2023" name="DNA Res.">
        <title>Chromosome-level genome assembly of Phrynocephalus forsythii using third-generation DNA sequencing and Hi-C analysis.</title>
        <authorList>
            <person name="Qi Y."/>
            <person name="Zhao W."/>
            <person name="Zhao Y."/>
            <person name="Niu C."/>
            <person name="Cao S."/>
            <person name="Zhang Y."/>
        </authorList>
    </citation>
    <scope>NUCLEOTIDE SEQUENCE</scope>
    <source>
        <tissue evidence="11">Muscle</tissue>
    </source>
</reference>
<keyword evidence="6" id="KW-0645">Protease</keyword>
<sequence length="881" mass="101183">MKIQMKILIGVISCLLLSLLIMCVVLIPSQVKHKGNNPKPLTLEEYLDGDFKYKTFSPYWVSGNEYLHQSEEDDVILYNVQSGQSVILLTNSTLKKVNASNYALSGDQNFMLLESNYSKLWRYSYTASYHIYDLINGVFAREHELPHNIQYISWSPVGSKLAYVYQNNIYLKQHPREPAIQITKDGSQNKIFNGIPDWVYEEEMLAVKYALWWSPNGENLAYLQFNDTEIPVIEYAYYGEDQYPRKITIPYPKAGAKNPTVKVFVVDTTNPKVSGPKEIPPPVMIATSDHYVTWVTWVTDRRICVQWLKRIQNFSVSAICDYNERSRSWNCPENQQHVEESHTGWAGGFFVSAPSFTSDGISYYKIFSDKDGYKHIHYIKDSVEKATQITSGQWEAIYIYKVTDNAIFYSSNEFEGYPGRRNIYRIDLSKNPVAKQCITCHLREERCQYYGARFSYTAEFYALICYGPGIPISTIYENRHDREIKVLEDNRNLESALQKIRMPREKISKLKVDGVTLWYKMILPPQFDRSKKYPLLIQVYGGPCSQNVKATFGITWQTYLASKEDIVVALVDGRGTAYQGDKVLHAVYRKLGVYEVDDQISAVRKFIEMGFIDEKRIAIWGWSYGGYVASLALGSGTGVFRCGIAVAPVSSWEYYASIYTERFMGLPTESDNLKHYRNSTVMARAENFRNVDYLLIHGTADDNVHFQNSAQISKALVNAQVDFQAMVMTMKSTCFVAGLLLMIIQSSWQSPLQEAEEKTRQQGLEEKEKESLLDQLSRYFNTKMRHAEYERHADGTYTSDISSYLEGQAAKDFIAWLMNGRGRREFSEGGVGTAEDVGRRHADGTFTSDYNKLLDDMATQEFLKWLVNQKVTQRDLLGEYQ</sequence>
<accession>A0A9Q1B8P7</accession>
<dbReference type="FunFam" id="3.40.50.1820:FF:000003">
    <property type="entry name" value="Dipeptidyl peptidase 4"/>
    <property type="match status" value="1"/>
</dbReference>
<evidence type="ECO:0000256" key="9">
    <source>
        <dbReference type="SAM" id="Phobius"/>
    </source>
</evidence>
<gene>
    <name evidence="11" type="ORF">JRQ81_001657</name>
</gene>
<dbReference type="GO" id="GO:0031258">
    <property type="term" value="C:lamellipodium membrane"/>
    <property type="evidence" value="ECO:0007669"/>
    <property type="project" value="UniProtKB-SubCell"/>
</dbReference>
<dbReference type="GO" id="GO:0008239">
    <property type="term" value="F:dipeptidyl-peptidase activity"/>
    <property type="evidence" value="ECO:0007669"/>
    <property type="project" value="TreeGrafter"/>
</dbReference>
<dbReference type="SUPFAM" id="SSF53474">
    <property type="entry name" value="alpha/beta-Hydrolases"/>
    <property type="match status" value="1"/>
</dbReference>
<evidence type="ECO:0000256" key="6">
    <source>
        <dbReference type="ARBA" id="ARBA00022670"/>
    </source>
</evidence>
<dbReference type="InterPro" id="IPR002471">
    <property type="entry name" value="Pept_S9_AS"/>
</dbReference>
<dbReference type="SUPFAM" id="SSF82171">
    <property type="entry name" value="DPP6 N-terminal domain-like"/>
    <property type="match status" value="1"/>
</dbReference>
<comment type="similarity">
    <text evidence="4">Belongs to the glucagon family.</text>
</comment>
<keyword evidence="9" id="KW-1133">Transmembrane helix</keyword>
<dbReference type="GO" id="GO:0005179">
    <property type="term" value="F:hormone activity"/>
    <property type="evidence" value="ECO:0007669"/>
    <property type="project" value="InterPro"/>
</dbReference>
<evidence type="ECO:0000256" key="8">
    <source>
        <dbReference type="ARBA" id="ARBA00023180"/>
    </source>
</evidence>
<dbReference type="GO" id="GO:0006508">
    <property type="term" value="P:proteolysis"/>
    <property type="evidence" value="ECO:0007669"/>
    <property type="project" value="UniProtKB-KW"/>
</dbReference>
<keyword evidence="9" id="KW-0812">Transmembrane</keyword>
<dbReference type="Gene3D" id="2.140.10.30">
    <property type="entry name" value="Dipeptidylpeptidase IV, N-terminal domain"/>
    <property type="match status" value="1"/>
</dbReference>
<evidence type="ECO:0000256" key="5">
    <source>
        <dbReference type="ARBA" id="ARBA00022525"/>
    </source>
</evidence>
<dbReference type="GO" id="GO:0004252">
    <property type="term" value="F:serine-type endopeptidase activity"/>
    <property type="evidence" value="ECO:0007669"/>
    <property type="project" value="InterPro"/>
</dbReference>
<dbReference type="InterPro" id="IPR002469">
    <property type="entry name" value="Peptidase_S9B_N"/>
</dbReference>
<dbReference type="InterPro" id="IPR050278">
    <property type="entry name" value="Serine_Prot_S9B/DPPIV"/>
</dbReference>
<evidence type="ECO:0000313" key="11">
    <source>
        <dbReference type="EMBL" id="KAJ7345707.1"/>
    </source>
</evidence>
<dbReference type="Gene3D" id="6.10.250.590">
    <property type="match status" value="2"/>
</dbReference>
<dbReference type="PROSITE" id="PS00708">
    <property type="entry name" value="PRO_ENDOPEP_SER"/>
    <property type="match status" value="1"/>
</dbReference>
<evidence type="ECO:0000256" key="2">
    <source>
        <dbReference type="ARBA" id="ARBA00004485"/>
    </source>
</evidence>
<keyword evidence="12" id="KW-1185">Reference proteome</keyword>
<evidence type="ECO:0000259" key="10">
    <source>
        <dbReference type="PROSITE" id="PS00260"/>
    </source>
</evidence>
<evidence type="ECO:0000256" key="3">
    <source>
        <dbReference type="ARBA" id="ARBA00004613"/>
    </source>
</evidence>
<dbReference type="InterPro" id="IPR001375">
    <property type="entry name" value="Peptidase_S9_cat"/>
</dbReference>
<evidence type="ECO:0000256" key="4">
    <source>
        <dbReference type="ARBA" id="ARBA00008369"/>
    </source>
</evidence>
<dbReference type="OrthoDB" id="16520at2759"/>
<evidence type="ECO:0000313" key="12">
    <source>
        <dbReference type="Proteomes" id="UP001142489"/>
    </source>
</evidence>
<comment type="subcellular location">
    <subcellularLocation>
        <location evidence="1">Cell projection</location>
        <location evidence="1">Invadopodium membrane</location>
        <topology evidence="1">Single-pass type II membrane protein</topology>
    </subcellularLocation>
    <subcellularLocation>
        <location evidence="2">Cell projection</location>
        <location evidence="2">Lamellipodium membrane</location>
        <topology evidence="2">Single-pass type II membrane protein</topology>
    </subcellularLocation>
    <subcellularLocation>
        <location evidence="3">Secreted</location>
    </subcellularLocation>
</comment>
<feature type="domain" description="Glucagon / GIP / secretin / VIP family" evidence="10">
    <location>
        <begin position="841"/>
        <end position="863"/>
    </location>
</feature>
<dbReference type="InterPro" id="IPR000532">
    <property type="entry name" value="Glucagon_GIP_secretin_VIP"/>
</dbReference>
<comment type="caution">
    <text evidence="11">The sequence shown here is derived from an EMBL/GenBank/DDBJ whole genome shotgun (WGS) entry which is preliminary data.</text>
</comment>
<dbReference type="PANTHER" id="PTHR11731">
    <property type="entry name" value="PROTEASE FAMILY S9B,C DIPEPTIDYL-PEPTIDASE IV-RELATED"/>
    <property type="match status" value="1"/>
</dbReference>
<keyword evidence="9" id="KW-0472">Membrane</keyword>
<keyword evidence="8" id="KW-0325">Glycoprotein</keyword>